<name>A0A0G4PRA3_PENC3</name>
<dbReference type="AlphaFoldDB" id="A0A0G4PRA3"/>
<feature type="region of interest" description="Disordered" evidence="1">
    <location>
        <begin position="24"/>
        <end position="54"/>
    </location>
</feature>
<dbReference type="EMBL" id="HG793164">
    <property type="protein sequence ID" value="CRL28944.1"/>
    <property type="molecule type" value="Genomic_DNA"/>
</dbReference>
<reference evidence="2 3" key="1">
    <citation type="journal article" date="2014" name="Nat. Commun.">
        <title>Multiple recent horizontal transfers of a large genomic region in cheese making fungi.</title>
        <authorList>
            <person name="Cheeseman K."/>
            <person name="Ropars J."/>
            <person name="Renault P."/>
            <person name="Dupont J."/>
            <person name="Gouzy J."/>
            <person name="Branca A."/>
            <person name="Abraham A.L."/>
            <person name="Ceppi M."/>
            <person name="Conseiller E."/>
            <person name="Debuchy R."/>
            <person name="Malagnac F."/>
            <person name="Goarin A."/>
            <person name="Silar P."/>
            <person name="Lacoste S."/>
            <person name="Sallet E."/>
            <person name="Bensimon A."/>
            <person name="Giraud T."/>
            <person name="Brygoo Y."/>
        </authorList>
    </citation>
    <scope>NUCLEOTIDE SEQUENCE [LARGE SCALE GENOMIC DNA]</scope>
    <source>
        <strain evidence="3">FM 013</strain>
    </source>
</reference>
<evidence type="ECO:0000256" key="1">
    <source>
        <dbReference type="SAM" id="MobiDB-lite"/>
    </source>
</evidence>
<evidence type="ECO:0000313" key="3">
    <source>
        <dbReference type="Proteomes" id="UP000053732"/>
    </source>
</evidence>
<evidence type="ECO:0000313" key="2">
    <source>
        <dbReference type="EMBL" id="CRL28944.1"/>
    </source>
</evidence>
<sequence>MALRPSKIISVIYEVRRYAAYPQSRKLSGSGPESYHLPKDAEALRHSGTQASRQ</sequence>
<organism evidence="2 3">
    <name type="scientific">Penicillium camemberti (strain FM 013)</name>
    <dbReference type="NCBI Taxonomy" id="1429867"/>
    <lineage>
        <taxon>Eukaryota</taxon>
        <taxon>Fungi</taxon>
        <taxon>Dikarya</taxon>
        <taxon>Ascomycota</taxon>
        <taxon>Pezizomycotina</taxon>
        <taxon>Eurotiomycetes</taxon>
        <taxon>Eurotiomycetidae</taxon>
        <taxon>Eurotiales</taxon>
        <taxon>Aspergillaceae</taxon>
        <taxon>Penicillium</taxon>
    </lineage>
</organism>
<gene>
    <name evidence="2" type="ORF">PCAMFM013_S031g000112</name>
</gene>
<keyword evidence="3" id="KW-1185">Reference proteome</keyword>
<protein>
    <submittedName>
        <fullName evidence="2">Str. FM013</fullName>
    </submittedName>
</protein>
<proteinExistence type="predicted"/>
<dbReference type="Proteomes" id="UP000053732">
    <property type="component" value="Unassembled WGS sequence"/>
</dbReference>
<feature type="compositionally biased region" description="Basic and acidic residues" evidence="1">
    <location>
        <begin position="36"/>
        <end position="45"/>
    </location>
</feature>
<accession>A0A0G4PRA3</accession>